<comment type="subcellular location">
    <subcellularLocation>
        <location evidence="1">Nucleus</location>
    </subcellularLocation>
</comment>
<sequence length="326" mass="36934">MDMDIACPRCKTTKYRNPSLKLLVNVCGHGLCESCVDLLFLKGSGNCPECGVALRRSNFRVQLFEDSQVEKEVDIRRRVLRDFNKKEEDFATLRDYNDYLEEVETIIFNLVNNIDQLETNKKIEKFKKENRELILKNKARAGREEAELEALLEQEAAMEEARRAQLAMEEKEEKRRKIRNKEALIDELMFSTGNARNIVQTFAESRAQDAASQAAQASSVPAPAVRATQFSTGIQIGRGSGHVEFLPVPRTDDTPLFHYEPPQRIFDGPAPPTLLDVDQNGFLAHIRSASEEERAGGYNSNISCLRALEEAMSGLYYRAHRGEAVF</sequence>
<dbReference type="NCBIfam" id="TIGR00570">
    <property type="entry name" value="cdk7"/>
    <property type="match status" value="1"/>
</dbReference>
<keyword evidence="14" id="KW-0808">Transferase</keyword>
<keyword evidence="2" id="KW-0479">Metal-binding</keyword>
<dbReference type="GO" id="GO:0006289">
    <property type="term" value="P:nucleotide-excision repair"/>
    <property type="evidence" value="ECO:0007669"/>
    <property type="project" value="InterPro"/>
</dbReference>
<evidence type="ECO:0000259" key="12">
    <source>
        <dbReference type="PROSITE" id="PS50089"/>
    </source>
</evidence>
<dbReference type="OrthoDB" id="5963at2759"/>
<evidence type="ECO:0000313" key="14">
    <source>
        <dbReference type="RefSeq" id="XP_026275754.1"/>
    </source>
</evidence>
<dbReference type="AlphaFoldDB" id="A0A6J1S3H1"/>
<evidence type="ECO:0000313" key="13">
    <source>
        <dbReference type="Proteomes" id="UP000504606"/>
    </source>
</evidence>
<keyword evidence="5" id="KW-0539">Nucleus</keyword>
<dbReference type="SUPFAM" id="SSF57850">
    <property type="entry name" value="RING/U-box"/>
    <property type="match status" value="1"/>
</dbReference>
<keyword evidence="3 10" id="KW-0863">Zinc-finger</keyword>
<keyword evidence="13" id="KW-1185">Reference proteome</keyword>
<dbReference type="Pfam" id="PF17121">
    <property type="entry name" value="zf-C3HC4_5"/>
    <property type="match status" value="1"/>
</dbReference>
<dbReference type="InterPro" id="IPR057657">
    <property type="entry name" value="MAT1_CAK-anch"/>
</dbReference>
<dbReference type="Pfam" id="PF06391">
    <property type="entry name" value="MAT1"/>
    <property type="match status" value="1"/>
</dbReference>
<dbReference type="GO" id="GO:0005675">
    <property type="term" value="C:transcription factor TFIIH holo complex"/>
    <property type="evidence" value="ECO:0007669"/>
    <property type="project" value="InterPro"/>
</dbReference>
<protein>
    <recommendedName>
        <fullName evidence="6">CDK-activating kinase assembly factor MAT1</fullName>
    </recommendedName>
    <alternativeName>
        <fullName evidence="9">CDK7/cyclin-H assembly factor</fullName>
    </alternativeName>
    <alternativeName>
        <fullName evidence="7">Menage a trois</fullName>
    </alternativeName>
    <alternativeName>
        <fullName evidence="8">RING finger protein MAT1</fullName>
    </alternativeName>
</protein>
<organism evidence="13 14">
    <name type="scientific">Frankliniella occidentalis</name>
    <name type="common">Western flower thrips</name>
    <name type="synonym">Euthrips occidentalis</name>
    <dbReference type="NCBI Taxonomy" id="133901"/>
    <lineage>
        <taxon>Eukaryota</taxon>
        <taxon>Metazoa</taxon>
        <taxon>Ecdysozoa</taxon>
        <taxon>Arthropoda</taxon>
        <taxon>Hexapoda</taxon>
        <taxon>Insecta</taxon>
        <taxon>Pterygota</taxon>
        <taxon>Neoptera</taxon>
        <taxon>Paraneoptera</taxon>
        <taxon>Thysanoptera</taxon>
        <taxon>Terebrantia</taxon>
        <taxon>Thripoidea</taxon>
        <taxon>Thripidae</taxon>
        <taxon>Frankliniella</taxon>
    </lineage>
</organism>
<dbReference type="Pfam" id="PF25811">
    <property type="entry name" value="CAK-anch_MAT1"/>
    <property type="match status" value="1"/>
</dbReference>
<dbReference type="SMART" id="SM00184">
    <property type="entry name" value="RING"/>
    <property type="match status" value="1"/>
</dbReference>
<dbReference type="GO" id="GO:0008270">
    <property type="term" value="F:zinc ion binding"/>
    <property type="evidence" value="ECO:0007669"/>
    <property type="project" value="UniProtKB-KW"/>
</dbReference>
<feature type="domain" description="RING-type" evidence="12">
    <location>
        <begin position="7"/>
        <end position="50"/>
    </location>
</feature>
<dbReference type="InterPro" id="IPR015877">
    <property type="entry name" value="MAT1_centre"/>
</dbReference>
<evidence type="ECO:0000256" key="1">
    <source>
        <dbReference type="ARBA" id="ARBA00004123"/>
    </source>
</evidence>
<dbReference type="GeneID" id="113204704"/>
<dbReference type="GO" id="GO:0061575">
    <property type="term" value="F:cyclin-dependent protein serine/threonine kinase activator activity"/>
    <property type="evidence" value="ECO:0007669"/>
    <property type="project" value="InterPro"/>
</dbReference>
<dbReference type="GO" id="GO:0016301">
    <property type="term" value="F:kinase activity"/>
    <property type="evidence" value="ECO:0007669"/>
    <property type="project" value="UniProtKB-KW"/>
</dbReference>
<dbReference type="KEGG" id="foc:113204704"/>
<evidence type="ECO:0000256" key="5">
    <source>
        <dbReference type="ARBA" id="ARBA00023242"/>
    </source>
</evidence>
<dbReference type="PROSITE" id="PS50089">
    <property type="entry name" value="ZF_RING_2"/>
    <property type="match status" value="1"/>
</dbReference>
<evidence type="ECO:0000256" key="8">
    <source>
        <dbReference type="ARBA" id="ARBA00077720"/>
    </source>
</evidence>
<evidence type="ECO:0000256" key="3">
    <source>
        <dbReference type="ARBA" id="ARBA00022771"/>
    </source>
</evidence>
<name>A0A6J1S3H1_FRAOC</name>
<feature type="coiled-coil region" evidence="11">
    <location>
        <begin position="100"/>
        <end position="187"/>
    </location>
</feature>
<evidence type="ECO:0000256" key="4">
    <source>
        <dbReference type="ARBA" id="ARBA00022833"/>
    </source>
</evidence>
<dbReference type="InterPro" id="IPR004575">
    <property type="entry name" value="MAT1/Tfb3"/>
</dbReference>
<evidence type="ECO:0000256" key="10">
    <source>
        <dbReference type="PROSITE-ProRule" id="PRU00175"/>
    </source>
</evidence>
<keyword evidence="4" id="KW-0862">Zinc</keyword>
<keyword evidence="14" id="KW-0418">Kinase</keyword>
<accession>A0A6J1S3H1</accession>
<dbReference type="GO" id="GO:0006357">
    <property type="term" value="P:regulation of transcription by RNA polymerase II"/>
    <property type="evidence" value="ECO:0007669"/>
    <property type="project" value="TreeGrafter"/>
</dbReference>
<dbReference type="PANTHER" id="PTHR12683">
    <property type="entry name" value="CDK-ACTIVATING KINASE ASSEMBLY FACTOR MAT1"/>
    <property type="match status" value="1"/>
</dbReference>
<reference evidence="14" key="1">
    <citation type="submission" date="2025-08" db="UniProtKB">
        <authorList>
            <consortium name="RefSeq"/>
        </authorList>
    </citation>
    <scope>IDENTIFICATION</scope>
    <source>
        <tissue evidence="14">Whole organism</tissue>
    </source>
</reference>
<dbReference type="FunFam" id="3.30.40.10:FF:000037">
    <property type="entry name" value="Cdk-activating kinase assembly factor MAT1, centre"/>
    <property type="match status" value="1"/>
</dbReference>
<dbReference type="InterPro" id="IPR013083">
    <property type="entry name" value="Znf_RING/FYVE/PHD"/>
</dbReference>
<dbReference type="PROSITE" id="PS00518">
    <property type="entry name" value="ZF_RING_1"/>
    <property type="match status" value="1"/>
</dbReference>
<dbReference type="Gene3D" id="3.30.40.10">
    <property type="entry name" value="Zinc/RING finger domain, C3HC4 (zinc finger)"/>
    <property type="match status" value="1"/>
</dbReference>
<evidence type="ECO:0000256" key="9">
    <source>
        <dbReference type="ARBA" id="ARBA00083888"/>
    </source>
</evidence>
<keyword evidence="11" id="KW-0175">Coiled coil</keyword>
<dbReference type="CTD" id="36130"/>
<evidence type="ECO:0000256" key="7">
    <source>
        <dbReference type="ARBA" id="ARBA00077380"/>
    </source>
</evidence>
<gene>
    <name evidence="14" type="primary">LOC113204704</name>
</gene>
<dbReference type="RefSeq" id="XP_026275754.1">
    <property type="nucleotide sequence ID" value="XM_026419969.2"/>
</dbReference>
<dbReference type="CDD" id="cd16517">
    <property type="entry name" value="RING-HC_MAT1"/>
    <property type="match status" value="1"/>
</dbReference>
<evidence type="ECO:0000256" key="11">
    <source>
        <dbReference type="SAM" id="Coils"/>
    </source>
</evidence>
<dbReference type="InterPro" id="IPR017907">
    <property type="entry name" value="Znf_RING_CS"/>
</dbReference>
<evidence type="ECO:0000256" key="2">
    <source>
        <dbReference type="ARBA" id="ARBA00022723"/>
    </source>
</evidence>
<evidence type="ECO:0000256" key="6">
    <source>
        <dbReference type="ARBA" id="ARBA00074719"/>
    </source>
</evidence>
<proteinExistence type="predicted"/>
<dbReference type="InterPro" id="IPR001841">
    <property type="entry name" value="Znf_RING"/>
</dbReference>
<dbReference type="Proteomes" id="UP000504606">
    <property type="component" value="Unplaced"/>
</dbReference>
<dbReference type="PANTHER" id="PTHR12683:SF13">
    <property type="entry name" value="CDK-ACTIVATING KINASE ASSEMBLY FACTOR MAT1"/>
    <property type="match status" value="1"/>
</dbReference>